<dbReference type="PROSITE" id="PS50191">
    <property type="entry name" value="CRAL_TRIO"/>
    <property type="match status" value="1"/>
</dbReference>
<dbReference type="OrthoDB" id="30289at2759"/>
<gene>
    <name evidence="2" type="ORF">AFUB_049150</name>
</gene>
<dbReference type="PANTHER" id="PTHR45657:SF20">
    <property type="entry name" value="CRAL_TRIO DOMAIN PROTEIN (AFU_ORTHOLOGUE AFUA_5G00680)"/>
    <property type="match status" value="1"/>
</dbReference>
<dbReference type="InterPro" id="IPR051026">
    <property type="entry name" value="PI/PC_transfer"/>
</dbReference>
<dbReference type="PhylomeDB" id="B0Y196"/>
<proteinExistence type="predicted"/>
<name>B0Y196_ASPFC</name>
<dbReference type="PANTHER" id="PTHR45657">
    <property type="entry name" value="CRAL-TRIO DOMAIN-CONTAINING PROTEIN YKL091C-RELATED"/>
    <property type="match status" value="1"/>
</dbReference>
<dbReference type="CDD" id="cd00170">
    <property type="entry name" value="SEC14"/>
    <property type="match status" value="1"/>
</dbReference>
<sequence length="362" mass="41361">MAAHETAILAQFSRLCLDKGLLQVCDDVKDGDRADGIADETTLRENQIEPSRRFLQARRMDLPSALGQFEEAIQFRREKDALRVYDRISVDDFEHTRKLYPHWTGRRDKQGSPIVMLETVHLDQKAITHWHQTRQLSGQSSSPDMEQRALAYFDYLTRFVFPLCSALQDRPLPSEPVTKAIYLIDGSSICLRQAWNLRDFSQDVSWILATCYPETIDRIFVSERVIGPWAFGLTCVQLCNPPSYFPKMWSMLKKFIDPVTAEKIVMLDPADVYGTLNKYIHHDNIPVQFGGAFEFTHGMLPDLCPVTRQTLRWSPPFNGTFPPGPIKWTEHARGQIKAVAIGTVDGVERGFDVATLDIEEEK</sequence>
<accession>B0Y196</accession>
<evidence type="ECO:0000259" key="1">
    <source>
        <dbReference type="PROSITE" id="PS50191"/>
    </source>
</evidence>
<dbReference type="AlphaFoldDB" id="B0Y196"/>
<dbReference type="SUPFAM" id="SSF52087">
    <property type="entry name" value="CRAL/TRIO domain"/>
    <property type="match status" value="1"/>
</dbReference>
<dbReference type="Pfam" id="PF00650">
    <property type="entry name" value="CRAL_TRIO"/>
    <property type="match status" value="1"/>
</dbReference>
<evidence type="ECO:0000313" key="2">
    <source>
        <dbReference type="EMBL" id="EDP50914.1"/>
    </source>
</evidence>
<dbReference type="SMART" id="SM00516">
    <property type="entry name" value="SEC14"/>
    <property type="match status" value="1"/>
</dbReference>
<organism evidence="2 3">
    <name type="scientific">Aspergillus fumigatus (strain CBS 144.89 / FGSC A1163 / CEA10)</name>
    <name type="common">Neosartorya fumigata</name>
    <dbReference type="NCBI Taxonomy" id="451804"/>
    <lineage>
        <taxon>Eukaryota</taxon>
        <taxon>Fungi</taxon>
        <taxon>Dikarya</taxon>
        <taxon>Ascomycota</taxon>
        <taxon>Pezizomycotina</taxon>
        <taxon>Eurotiomycetes</taxon>
        <taxon>Eurotiomycetidae</taxon>
        <taxon>Eurotiales</taxon>
        <taxon>Aspergillaceae</taxon>
        <taxon>Aspergillus</taxon>
        <taxon>Aspergillus subgen. Fumigati</taxon>
    </lineage>
</organism>
<dbReference type="InterPro" id="IPR001251">
    <property type="entry name" value="CRAL-TRIO_dom"/>
</dbReference>
<dbReference type="EMBL" id="DS499597">
    <property type="protein sequence ID" value="EDP50914.1"/>
    <property type="molecule type" value="Genomic_DNA"/>
</dbReference>
<keyword evidence="3" id="KW-1185">Reference proteome</keyword>
<evidence type="ECO:0000313" key="3">
    <source>
        <dbReference type="Proteomes" id="UP000001699"/>
    </source>
</evidence>
<dbReference type="Gene3D" id="1.10.8.20">
    <property type="entry name" value="N-terminal domain of phosphatidylinositol transfer protein sec14p"/>
    <property type="match status" value="1"/>
</dbReference>
<protein>
    <submittedName>
        <fullName evidence="2">CRAL/TRIO domain protein</fullName>
    </submittedName>
</protein>
<reference evidence="2 3" key="1">
    <citation type="journal article" date="2008" name="PLoS Genet.">
        <title>Genomic islands in the pathogenic filamentous fungus Aspergillus fumigatus.</title>
        <authorList>
            <person name="Fedorova N.D."/>
            <person name="Khaldi N."/>
            <person name="Joardar V.S."/>
            <person name="Maiti R."/>
            <person name="Amedeo P."/>
            <person name="Anderson M.J."/>
            <person name="Crabtree J."/>
            <person name="Silva J.C."/>
            <person name="Badger J.H."/>
            <person name="Albarraq A."/>
            <person name="Angiuoli S."/>
            <person name="Bussey H."/>
            <person name="Bowyer P."/>
            <person name="Cotty P.J."/>
            <person name="Dyer P.S."/>
            <person name="Egan A."/>
            <person name="Galens K."/>
            <person name="Fraser-Liggett C.M."/>
            <person name="Haas B.J."/>
            <person name="Inman J.M."/>
            <person name="Kent R."/>
            <person name="Lemieux S."/>
            <person name="Malavazi I."/>
            <person name="Orvis J."/>
            <person name="Roemer T."/>
            <person name="Ronning C.M."/>
            <person name="Sundaram J.P."/>
            <person name="Sutton G."/>
            <person name="Turner G."/>
            <person name="Venter J.C."/>
            <person name="White O.R."/>
            <person name="Whitty B.R."/>
            <person name="Youngman P."/>
            <person name="Wolfe K.H."/>
            <person name="Goldman G.H."/>
            <person name="Wortman J.R."/>
            <person name="Jiang B."/>
            <person name="Denning D.W."/>
            <person name="Nierman W.C."/>
        </authorList>
    </citation>
    <scope>NUCLEOTIDE SEQUENCE [LARGE SCALE GENOMIC DNA]</scope>
    <source>
        <strain evidence="3">CBS 144.89 / FGSC A1163 / CEA10</strain>
    </source>
</reference>
<feature type="domain" description="CRAL-TRIO" evidence="1">
    <location>
        <begin position="103"/>
        <end position="297"/>
    </location>
</feature>
<dbReference type="Gene3D" id="3.40.525.10">
    <property type="entry name" value="CRAL-TRIO lipid binding domain"/>
    <property type="match status" value="1"/>
</dbReference>
<dbReference type="HOGENOM" id="CLU_014001_4_0_1"/>
<dbReference type="InterPro" id="IPR036865">
    <property type="entry name" value="CRAL-TRIO_dom_sf"/>
</dbReference>
<dbReference type="Proteomes" id="UP000001699">
    <property type="component" value="Unassembled WGS sequence"/>
</dbReference>